<dbReference type="Proteomes" id="UP000030106">
    <property type="component" value="Unassembled WGS sequence"/>
</dbReference>
<dbReference type="InterPro" id="IPR052389">
    <property type="entry name" value="Sec_Metab_Biosynth-Assoc"/>
</dbReference>
<proteinExistence type="predicted"/>
<dbReference type="eggNOG" id="ENOG502S4UX">
    <property type="taxonomic scope" value="Eukaryota"/>
</dbReference>
<dbReference type="OrthoDB" id="2532955at2759"/>
<feature type="domain" description="Acyl-CoA thioesterase-like N-terminal HotDog" evidence="1">
    <location>
        <begin position="45"/>
        <end position="124"/>
    </location>
</feature>
<dbReference type="EMBL" id="ANFO01000561">
    <property type="protein sequence ID" value="KGQ08659.1"/>
    <property type="molecule type" value="Genomic_DNA"/>
</dbReference>
<dbReference type="STRING" id="1245745.A0A0A2W6V2"/>
<dbReference type="InterPro" id="IPR049449">
    <property type="entry name" value="TesB_ACOT8-like_N"/>
</dbReference>
<dbReference type="InterPro" id="IPR029069">
    <property type="entry name" value="HotDog_dom_sf"/>
</dbReference>
<dbReference type="HOGENOM" id="CLU_050730_0_0_1"/>
<evidence type="ECO:0000259" key="2">
    <source>
        <dbReference type="Pfam" id="PF20789"/>
    </source>
</evidence>
<evidence type="ECO:0000313" key="4">
    <source>
        <dbReference type="Proteomes" id="UP000030106"/>
    </source>
</evidence>
<dbReference type="Gene3D" id="2.40.160.210">
    <property type="entry name" value="Acyl-CoA thioesterase, double hotdog domain"/>
    <property type="match status" value="1"/>
</dbReference>
<evidence type="ECO:0000313" key="3">
    <source>
        <dbReference type="EMBL" id="KGQ08659.1"/>
    </source>
</evidence>
<dbReference type="Pfam" id="PF20789">
    <property type="entry name" value="4HBT_3C"/>
    <property type="match status" value="1"/>
</dbReference>
<dbReference type="PANTHER" id="PTHR38110">
    <property type="entry name" value="CHROMOSOME 23, WHOLE GENOME SHOTGUN SEQUENCE"/>
    <property type="match status" value="1"/>
</dbReference>
<evidence type="ECO:0008006" key="5">
    <source>
        <dbReference type="Google" id="ProtNLM"/>
    </source>
</evidence>
<dbReference type="Pfam" id="PF13622">
    <property type="entry name" value="4HBT_3"/>
    <property type="match status" value="1"/>
</dbReference>
<organism evidence="3 4">
    <name type="scientific">Beauveria bassiana D1-5</name>
    <dbReference type="NCBI Taxonomy" id="1245745"/>
    <lineage>
        <taxon>Eukaryota</taxon>
        <taxon>Fungi</taxon>
        <taxon>Dikarya</taxon>
        <taxon>Ascomycota</taxon>
        <taxon>Pezizomycotina</taxon>
        <taxon>Sordariomycetes</taxon>
        <taxon>Hypocreomycetidae</taxon>
        <taxon>Hypocreales</taxon>
        <taxon>Cordycipitaceae</taxon>
        <taxon>Beauveria</taxon>
    </lineage>
</organism>
<sequence>MSDKMSSRSQAGATTTTANAAANAAASTKVQQVDSKTYIVDLASAFNIGTVPNGGYVAGHFLAVALAHVAKQYGHSHVISAHWDFLSRSEPGRGTMIVDEIKIARNMSVLYISLYQDGQLTEAPWISAGARRVITASVTCRDMAAETGQSLIGGASSGSGPYAPVPPVDLELLPHGQDPHWQLFQAPSTFRPNQHWNMYEQRIDSASSAEGVLDMWVEYRSGEPIVNLDLAYLADVTPAICTYALQRAPANASQLLPASVSWYPTLNIHMDFKKSLPAEGTRWLRVRTSIAETRNGRYGCDVDIFDAAGGIVAQARHVAMIVDMSRNTASRKTSNL</sequence>
<dbReference type="InterPro" id="IPR049450">
    <property type="entry name" value="ACOT8-like_C"/>
</dbReference>
<evidence type="ECO:0000259" key="1">
    <source>
        <dbReference type="Pfam" id="PF13622"/>
    </source>
</evidence>
<name>A0A0A2W6V2_BEABA</name>
<gene>
    <name evidence="3" type="ORF">BBAD15_g6009</name>
</gene>
<dbReference type="AlphaFoldDB" id="A0A0A2W6V2"/>
<comment type="caution">
    <text evidence="3">The sequence shown here is derived from an EMBL/GenBank/DDBJ whole genome shotgun (WGS) entry which is preliminary data.</text>
</comment>
<dbReference type="SUPFAM" id="SSF54637">
    <property type="entry name" value="Thioesterase/thiol ester dehydrase-isomerase"/>
    <property type="match status" value="1"/>
</dbReference>
<reference evidence="3 4" key="1">
    <citation type="submission" date="2012-10" db="EMBL/GenBank/DDBJ databases">
        <title>Genome sequencing and analysis of entomopathogenic fungi Beauveria bassiana D1-5.</title>
        <authorList>
            <person name="Li Q."/>
            <person name="Wang L."/>
            <person name="Zhang Z."/>
            <person name="Wang Q."/>
            <person name="Ren J."/>
            <person name="Wang M."/>
            <person name="Xu W."/>
            <person name="Wang J."/>
            <person name="Lu Y."/>
            <person name="Du Q."/>
            <person name="Sun Z."/>
        </authorList>
    </citation>
    <scope>NUCLEOTIDE SEQUENCE [LARGE SCALE GENOMIC DNA]</scope>
    <source>
        <strain evidence="3 4">D1-5</strain>
    </source>
</reference>
<accession>A0A0A2W6V2</accession>
<feature type="domain" description="Acyl-CoA thioesterase-like C-terminal" evidence="2">
    <location>
        <begin position="180"/>
        <end position="321"/>
    </location>
</feature>
<protein>
    <recommendedName>
        <fullName evidence="5">Thioesterase family protein</fullName>
    </recommendedName>
</protein>
<dbReference type="InterPro" id="IPR042171">
    <property type="entry name" value="Acyl-CoA_hotdog"/>
</dbReference>
<dbReference type="PANTHER" id="PTHR38110:SF1">
    <property type="entry name" value="THIOESTERASE DOMAIN-CONTAINING PROTEIN"/>
    <property type="match status" value="1"/>
</dbReference>